<evidence type="ECO:0000256" key="1">
    <source>
        <dbReference type="ARBA" id="ARBA00006187"/>
    </source>
</evidence>
<evidence type="ECO:0000256" key="2">
    <source>
        <dbReference type="ARBA" id="ARBA00022701"/>
    </source>
</evidence>
<evidence type="ECO:0000313" key="4">
    <source>
        <dbReference type="Proteomes" id="UP001419268"/>
    </source>
</evidence>
<dbReference type="GO" id="GO:0005874">
    <property type="term" value="C:microtubule"/>
    <property type="evidence" value="ECO:0007669"/>
    <property type="project" value="UniProtKB-KW"/>
</dbReference>
<reference evidence="3 4" key="1">
    <citation type="submission" date="2024-01" db="EMBL/GenBank/DDBJ databases">
        <title>Genome assemblies of Stephania.</title>
        <authorList>
            <person name="Yang L."/>
        </authorList>
    </citation>
    <scope>NUCLEOTIDE SEQUENCE [LARGE SCALE GENOMIC DNA]</scope>
    <source>
        <strain evidence="3">JXDWG</strain>
        <tissue evidence="3">Leaf</tissue>
    </source>
</reference>
<protein>
    <submittedName>
        <fullName evidence="3">Uncharacterized protein</fullName>
    </submittedName>
</protein>
<name>A0AAP0J562_9MAGN</name>
<gene>
    <name evidence="3" type="ORF">Scep_015117</name>
</gene>
<comment type="caution">
    <text evidence="3">The sequence shown here is derived from an EMBL/GenBank/DDBJ whole genome shotgun (WGS) entry which is preliminary data.</text>
</comment>
<evidence type="ECO:0000313" key="3">
    <source>
        <dbReference type="EMBL" id="KAK9126271.1"/>
    </source>
</evidence>
<dbReference type="EMBL" id="JBBNAG010000006">
    <property type="protein sequence ID" value="KAK9126271.1"/>
    <property type="molecule type" value="Genomic_DNA"/>
</dbReference>
<dbReference type="GO" id="GO:0005737">
    <property type="term" value="C:cytoplasm"/>
    <property type="evidence" value="ECO:0007669"/>
    <property type="project" value="TreeGrafter"/>
</dbReference>
<keyword evidence="4" id="KW-1185">Reference proteome</keyword>
<dbReference type="PANTHER" id="PTHR19321:SF3">
    <property type="entry name" value="65-KDA MICROTUBULE-ASSOCIATED PROTEIN 8"/>
    <property type="match status" value="1"/>
</dbReference>
<dbReference type="PANTHER" id="PTHR19321">
    <property type="entry name" value="PROTEIN REGULATOR OF CYTOKINESIS 1 PRC1-RELATED"/>
    <property type="match status" value="1"/>
</dbReference>
<proteinExistence type="inferred from homology"/>
<accession>A0AAP0J562</accession>
<dbReference type="Gene3D" id="1.20.58.1520">
    <property type="match status" value="1"/>
</dbReference>
<comment type="similarity">
    <text evidence="1">Belongs to the MAP65/ASE1 family.</text>
</comment>
<sequence>MLSKSNVHTFWRLRRGLRYSFVDQVETARKAQFEKFSRAGTAHFDPAQPIGLDFTVQGVNDENRYSVSKGAHRNLKRAERARIAVNKILALVDSLIAKTRSWEDERRKVFLYDELIRPRKAKRTCHKNSPTKIRVIATNVHIIKAEEILSQWRINHIRRPTVHSDPILSKLHCCVLHQPLHCMLASCK</sequence>
<dbReference type="GO" id="GO:0005819">
    <property type="term" value="C:spindle"/>
    <property type="evidence" value="ECO:0007669"/>
    <property type="project" value="TreeGrafter"/>
</dbReference>
<dbReference type="AlphaFoldDB" id="A0AAP0J562"/>
<keyword evidence="2" id="KW-0493">Microtubule</keyword>
<dbReference type="GO" id="GO:0008017">
    <property type="term" value="F:microtubule binding"/>
    <property type="evidence" value="ECO:0007669"/>
    <property type="project" value="InterPro"/>
</dbReference>
<organism evidence="3 4">
    <name type="scientific">Stephania cephalantha</name>
    <dbReference type="NCBI Taxonomy" id="152367"/>
    <lineage>
        <taxon>Eukaryota</taxon>
        <taxon>Viridiplantae</taxon>
        <taxon>Streptophyta</taxon>
        <taxon>Embryophyta</taxon>
        <taxon>Tracheophyta</taxon>
        <taxon>Spermatophyta</taxon>
        <taxon>Magnoliopsida</taxon>
        <taxon>Ranunculales</taxon>
        <taxon>Menispermaceae</taxon>
        <taxon>Menispermoideae</taxon>
        <taxon>Cissampelideae</taxon>
        <taxon>Stephania</taxon>
    </lineage>
</organism>
<dbReference type="InterPro" id="IPR007145">
    <property type="entry name" value="MAP65_Ase1_PRC1"/>
</dbReference>
<dbReference type="GO" id="GO:0000226">
    <property type="term" value="P:microtubule cytoskeleton organization"/>
    <property type="evidence" value="ECO:0007669"/>
    <property type="project" value="InterPro"/>
</dbReference>
<dbReference type="Proteomes" id="UP001419268">
    <property type="component" value="Unassembled WGS sequence"/>
</dbReference>